<dbReference type="PANTHER" id="PTHR16228:SF7">
    <property type="entry name" value="SLC41A_MGTE INTEGRAL MEMBRANE DOMAIN-CONTAINING PROTEIN"/>
    <property type="match status" value="1"/>
</dbReference>
<dbReference type="GO" id="GO:0016020">
    <property type="term" value="C:membrane"/>
    <property type="evidence" value="ECO:0007669"/>
    <property type="project" value="UniProtKB-SubCell"/>
</dbReference>
<organism evidence="11 14">
    <name type="scientific">Natrinema hispanicum</name>
    <dbReference type="NCBI Taxonomy" id="392421"/>
    <lineage>
        <taxon>Archaea</taxon>
        <taxon>Methanobacteriati</taxon>
        <taxon>Methanobacteriota</taxon>
        <taxon>Stenosarchaea group</taxon>
        <taxon>Halobacteria</taxon>
        <taxon>Halobacteriales</taxon>
        <taxon>Natrialbaceae</taxon>
        <taxon>Natrinema</taxon>
    </lineage>
</organism>
<comment type="similarity">
    <text evidence="2">Belongs to the SLC41A transporter family.</text>
</comment>
<name>A0A1G6R633_9EURY</name>
<feature type="transmembrane region" description="Helical" evidence="9">
    <location>
        <begin position="124"/>
        <end position="151"/>
    </location>
</feature>
<evidence type="ECO:0000256" key="4">
    <source>
        <dbReference type="ARBA" id="ARBA00022692"/>
    </source>
</evidence>
<evidence type="ECO:0000256" key="5">
    <source>
        <dbReference type="ARBA" id="ARBA00022842"/>
    </source>
</evidence>
<dbReference type="OrthoDB" id="86118at2157"/>
<accession>A0A1G6R633</accession>
<dbReference type="PANTHER" id="PTHR16228">
    <property type="entry name" value="DIVALENT CATION TRANSPORTER SOLUTE CARRIER FAMILY 41"/>
    <property type="match status" value="1"/>
</dbReference>
<evidence type="ECO:0000256" key="7">
    <source>
        <dbReference type="ARBA" id="ARBA00023065"/>
    </source>
</evidence>
<keyword evidence="13" id="KW-1185">Reference proteome</keyword>
<dbReference type="EMBL" id="FMZP01000010">
    <property type="protein sequence ID" value="SDC99998.1"/>
    <property type="molecule type" value="Genomic_DNA"/>
</dbReference>
<dbReference type="InterPro" id="IPR045349">
    <property type="entry name" value="SLC41A1-3"/>
</dbReference>
<evidence type="ECO:0000256" key="1">
    <source>
        <dbReference type="ARBA" id="ARBA00004141"/>
    </source>
</evidence>
<dbReference type="Proteomes" id="UP000324021">
    <property type="component" value="Unassembled WGS sequence"/>
</dbReference>
<dbReference type="GO" id="GO:0008324">
    <property type="term" value="F:monoatomic cation transmembrane transporter activity"/>
    <property type="evidence" value="ECO:0007669"/>
    <property type="project" value="InterPro"/>
</dbReference>
<proteinExistence type="inferred from homology"/>
<keyword evidence="5" id="KW-0460">Magnesium</keyword>
<reference evidence="12" key="2">
    <citation type="submission" date="2016-10" db="EMBL/GenBank/DDBJ databases">
        <authorList>
            <person name="de Groot N.N."/>
        </authorList>
    </citation>
    <scope>NUCLEOTIDE SEQUENCE [LARGE SCALE GENOMIC DNA]</scope>
    <source>
        <strain evidence="12">CDM_6</strain>
    </source>
</reference>
<dbReference type="Gene3D" id="1.10.357.20">
    <property type="entry name" value="SLC41 divalent cation transporters, integral membrane domain"/>
    <property type="match status" value="1"/>
</dbReference>
<evidence type="ECO:0000259" key="10">
    <source>
        <dbReference type="Pfam" id="PF01769"/>
    </source>
</evidence>
<gene>
    <name evidence="12" type="ORF">SAMN04488694_11110</name>
    <name evidence="11" type="ORF">SAMN05192552_1010115</name>
</gene>
<evidence type="ECO:0000313" key="13">
    <source>
        <dbReference type="Proteomes" id="UP000199320"/>
    </source>
</evidence>
<evidence type="ECO:0000256" key="2">
    <source>
        <dbReference type="ARBA" id="ARBA00009749"/>
    </source>
</evidence>
<keyword evidence="4 9" id="KW-0812">Transmembrane</keyword>
<evidence type="ECO:0000256" key="8">
    <source>
        <dbReference type="ARBA" id="ARBA00023136"/>
    </source>
</evidence>
<evidence type="ECO:0000256" key="9">
    <source>
        <dbReference type="SAM" id="Phobius"/>
    </source>
</evidence>
<evidence type="ECO:0000313" key="14">
    <source>
        <dbReference type="Proteomes" id="UP000324021"/>
    </source>
</evidence>
<dbReference type="SUPFAM" id="SSF161093">
    <property type="entry name" value="MgtE membrane domain-like"/>
    <property type="match status" value="1"/>
</dbReference>
<keyword evidence="3" id="KW-0813">Transport</keyword>
<feature type="transmembrane region" description="Helical" evidence="9">
    <location>
        <begin position="163"/>
        <end position="187"/>
    </location>
</feature>
<protein>
    <submittedName>
        <fullName evidence="11">MgtE-like transporter</fullName>
    </submittedName>
</protein>
<evidence type="ECO:0000256" key="6">
    <source>
        <dbReference type="ARBA" id="ARBA00022989"/>
    </source>
</evidence>
<keyword evidence="8 9" id="KW-0472">Membrane</keyword>
<dbReference type="Pfam" id="PF01769">
    <property type="entry name" value="MgtE"/>
    <property type="match status" value="1"/>
</dbReference>
<evidence type="ECO:0000313" key="11">
    <source>
        <dbReference type="EMBL" id="SDC99998.1"/>
    </source>
</evidence>
<dbReference type="AlphaFoldDB" id="A0A1G6R633"/>
<evidence type="ECO:0000313" key="12">
    <source>
        <dbReference type="EMBL" id="SET71611.1"/>
    </source>
</evidence>
<dbReference type="RefSeq" id="WP_092933202.1">
    <property type="nucleotide sequence ID" value="NZ_FMZP01000010.1"/>
</dbReference>
<feature type="transmembrane region" description="Helical" evidence="9">
    <location>
        <begin position="46"/>
        <end position="69"/>
    </location>
</feature>
<reference evidence="13 14" key="1">
    <citation type="submission" date="2016-10" db="EMBL/GenBank/DDBJ databases">
        <authorList>
            <person name="Varghese N."/>
            <person name="Submissions S."/>
        </authorList>
    </citation>
    <scope>NUCLEOTIDE SEQUENCE [LARGE SCALE GENOMIC DNA]</scope>
    <source>
        <strain evidence="11 14">CDM_1</strain>
        <strain evidence="13">CDM_6</strain>
    </source>
</reference>
<dbReference type="InterPro" id="IPR006667">
    <property type="entry name" value="SLC41_membr_dom"/>
</dbReference>
<dbReference type="EMBL" id="FOIC01000011">
    <property type="protein sequence ID" value="SET71611.1"/>
    <property type="molecule type" value="Genomic_DNA"/>
</dbReference>
<evidence type="ECO:0000256" key="3">
    <source>
        <dbReference type="ARBA" id="ARBA00022448"/>
    </source>
</evidence>
<sequence length="191" mass="20513">MEGRQSAWRIYRESLPILVVSLAGGIFAGSVLGSEGMTEGFERFPGMLLLLPAFLATRGNVYGALGARISSGLHQGMIDPEFSWDRRLVNAVAASFINGIGVSVFIAVLSWGILQVLGRESARLIELISIMVVSGVFTSTTLIFGLLTLVFASYEYGLDPDNLIGPIVTTLGDFFGVVFLFIALTVAEVIF</sequence>
<comment type="subcellular location">
    <subcellularLocation>
        <location evidence="1">Membrane</location>
        <topology evidence="1">Multi-pass membrane protein</topology>
    </subcellularLocation>
</comment>
<dbReference type="InterPro" id="IPR036739">
    <property type="entry name" value="SLC41_membr_dom_sf"/>
</dbReference>
<feature type="domain" description="SLC41A/MgtE integral membrane" evidence="10">
    <location>
        <begin position="52"/>
        <end position="182"/>
    </location>
</feature>
<keyword evidence="6 9" id="KW-1133">Transmembrane helix</keyword>
<dbReference type="STRING" id="392421.SAMN04488694_11110"/>
<feature type="transmembrane region" description="Helical" evidence="9">
    <location>
        <begin position="15"/>
        <end position="34"/>
    </location>
</feature>
<dbReference type="Proteomes" id="UP000199320">
    <property type="component" value="Unassembled WGS sequence"/>
</dbReference>
<keyword evidence="7" id="KW-0406">Ion transport</keyword>
<feature type="transmembrane region" description="Helical" evidence="9">
    <location>
        <begin position="89"/>
        <end position="112"/>
    </location>
</feature>